<dbReference type="GO" id="GO:0004181">
    <property type="term" value="F:metallocarboxypeptidase activity"/>
    <property type="evidence" value="ECO:0007669"/>
    <property type="project" value="InterPro"/>
</dbReference>
<keyword evidence="12" id="KW-1185">Reference proteome</keyword>
<keyword evidence="4" id="KW-0378">Hydrolase</keyword>
<evidence type="ECO:0000256" key="4">
    <source>
        <dbReference type="ARBA" id="ARBA00022801"/>
    </source>
</evidence>
<dbReference type="PROSITE" id="PS52035">
    <property type="entry name" value="PEPTIDASE_M14"/>
    <property type="match status" value="1"/>
</dbReference>
<dbReference type="Pfam" id="PF00246">
    <property type="entry name" value="Peptidase_M14"/>
    <property type="match status" value="1"/>
</dbReference>
<accession>A0A7C8IQI4</accession>
<keyword evidence="9" id="KW-0732">Signal</keyword>
<protein>
    <recommendedName>
        <fullName evidence="10">Peptidase M14 domain-containing protein</fullName>
    </recommendedName>
</protein>
<evidence type="ECO:0000256" key="8">
    <source>
        <dbReference type="SAM" id="MobiDB-lite"/>
    </source>
</evidence>
<comment type="cofactor">
    <cofactor evidence="1">
        <name>Zn(2+)</name>
        <dbReference type="ChEBI" id="CHEBI:29105"/>
    </cofactor>
</comment>
<dbReference type="OrthoDB" id="3626597at2759"/>
<dbReference type="PANTHER" id="PTHR11705">
    <property type="entry name" value="PROTEASE FAMILY M14 CARBOXYPEPTIDASE A,B"/>
    <property type="match status" value="1"/>
</dbReference>
<evidence type="ECO:0000259" key="10">
    <source>
        <dbReference type="PROSITE" id="PS52035"/>
    </source>
</evidence>
<evidence type="ECO:0000256" key="6">
    <source>
        <dbReference type="ARBA" id="ARBA00023049"/>
    </source>
</evidence>
<evidence type="ECO:0000256" key="9">
    <source>
        <dbReference type="SAM" id="SignalP"/>
    </source>
</evidence>
<dbReference type="AlphaFoldDB" id="A0A7C8IQI4"/>
<dbReference type="InParanoid" id="A0A7C8IQI4"/>
<dbReference type="GO" id="GO:0006508">
    <property type="term" value="P:proteolysis"/>
    <property type="evidence" value="ECO:0007669"/>
    <property type="project" value="UniProtKB-KW"/>
</dbReference>
<feature type="active site" description="Proton donor/acceptor" evidence="7">
    <location>
        <position position="389"/>
    </location>
</feature>
<keyword evidence="6" id="KW-0482">Metalloprotease</keyword>
<keyword evidence="5" id="KW-0862">Zinc</keyword>
<comment type="caution">
    <text evidence="11">The sequence shown here is derived from an EMBL/GenBank/DDBJ whole genome shotgun (WGS) entry which is preliminary data.</text>
</comment>
<dbReference type="Proteomes" id="UP000481858">
    <property type="component" value="Unassembled WGS sequence"/>
</dbReference>
<dbReference type="GO" id="GO:0008270">
    <property type="term" value="F:zinc ion binding"/>
    <property type="evidence" value="ECO:0007669"/>
    <property type="project" value="InterPro"/>
</dbReference>
<evidence type="ECO:0000256" key="2">
    <source>
        <dbReference type="ARBA" id="ARBA00005988"/>
    </source>
</evidence>
<feature type="chain" id="PRO_5028906579" description="Peptidase M14 domain-containing protein" evidence="9">
    <location>
        <begin position="19"/>
        <end position="432"/>
    </location>
</feature>
<feature type="domain" description="Peptidase M14" evidence="10">
    <location>
        <begin position="71"/>
        <end position="426"/>
    </location>
</feature>
<evidence type="ECO:0000256" key="3">
    <source>
        <dbReference type="ARBA" id="ARBA00022670"/>
    </source>
</evidence>
<evidence type="ECO:0000256" key="5">
    <source>
        <dbReference type="ARBA" id="ARBA00022833"/>
    </source>
</evidence>
<dbReference type="SUPFAM" id="SSF53187">
    <property type="entry name" value="Zn-dependent exopeptidases"/>
    <property type="match status" value="1"/>
</dbReference>
<keyword evidence="3" id="KW-0645">Protease</keyword>
<evidence type="ECO:0000256" key="1">
    <source>
        <dbReference type="ARBA" id="ARBA00001947"/>
    </source>
</evidence>
<reference evidence="11 12" key="1">
    <citation type="submission" date="2019-12" db="EMBL/GenBank/DDBJ databases">
        <title>Draft genome sequence of the ascomycete Xylaria multiplex DSM 110363.</title>
        <authorList>
            <person name="Buettner E."/>
            <person name="Kellner H."/>
        </authorList>
    </citation>
    <scope>NUCLEOTIDE SEQUENCE [LARGE SCALE GENOMIC DNA]</scope>
    <source>
        <strain evidence="11 12">DSM 110363</strain>
    </source>
</reference>
<dbReference type="PROSITE" id="PS51257">
    <property type="entry name" value="PROKAR_LIPOPROTEIN"/>
    <property type="match status" value="1"/>
</dbReference>
<comment type="similarity">
    <text evidence="2 7">Belongs to the peptidase M14 family.</text>
</comment>
<dbReference type="FunFam" id="3.40.630.10:FF:000155">
    <property type="entry name" value="Zn-dependent exopeptidase"/>
    <property type="match status" value="1"/>
</dbReference>
<dbReference type="EMBL" id="WUBL01000032">
    <property type="protein sequence ID" value="KAF2969746.1"/>
    <property type="molecule type" value="Genomic_DNA"/>
</dbReference>
<dbReference type="SMART" id="SM00631">
    <property type="entry name" value="Zn_pept"/>
    <property type="match status" value="1"/>
</dbReference>
<evidence type="ECO:0000313" key="12">
    <source>
        <dbReference type="Proteomes" id="UP000481858"/>
    </source>
</evidence>
<dbReference type="Gene3D" id="3.40.630.10">
    <property type="entry name" value="Zn peptidases"/>
    <property type="match status" value="1"/>
</dbReference>
<feature type="region of interest" description="Disordered" evidence="8">
    <location>
        <begin position="34"/>
        <end position="63"/>
    </location>
</feature>
<organism evidence="11 12">
    <name type="scientific">Xylaria multiplex</name>
    <dbReference type="NCBI Taxonomy" id="323545"/>
    <lineage>
        <taxon>Eukaryota</taxon>
        <taxon>Fungi</taxon>
        <taxon>Dikarya</taxon>
        <taxon>Ascomycota</taxon>
        <taxon>Pezizomycotina</taxon>
        <taxon>Sordariomycetes</taxon>
        <taxon>Xylariomycetidae</taxon>
        <taxon>Xylariales</taxon>
        <taxon>Xylariaceae</taxon>
        <taxon>Xylaria</taxon>
    </lineage>
</organism>
<name>A0A7C8IQI4_9PEZI</name>
<gene>
    <name evidence="11" type="ORF">GQX73_g3827</name>
</gene>
<evidence type="ECO:0000313" key="11">
    <source>
        <dbReference type="EMBL" id="KAF2969746.1"/>
    </source>
</evidence>
<dbReference type="PANTHER" id="PTHR11705:SF143">
    <property type="entry name" value="SLL0236 PROTEIN"/>
    <property type="match status" value="1"/>
</dbReference>
<feature type="signal peptide" evidence="9">
    <location>
        <begin position="1"/>
        <end position="18"/>
    </location>
</feature>
<proteinExistence type="inferred from homology"/>
<dbReference type="InterPro" id="IPR000834">
    <property type="entry name" value="Peptidase_M14"/>
</dbReference>
<evidence type="ECO:0000256" key="7">
    <source>
        <dbReference type="PROSITE-ProRule" id="PRU01379"/>
    </source>
</evidence>
<sequence length="432" mass="47139">MKITQASNVLLLAGLASSCLLPEERAGGSIRRSLNRRQGNSGKAIGKGDRFNSGNSFPRGIGSGNATDMTTILTVSEVTTGLQGLVKEYGIETFTTPYKTYEGRTITGAKVGGSGAYHIYLNGAIHARERGSHDSVLYFISDLLYAQKHGTGLTYGKKTYTNADVLKALSTGIVVTPLINPDGVNYDQTTNSCWRKNRNPKSSNGNANSIGIDLNRNFDFAWDPKKWASSVANEVASSSPSSEVYRGTAAFSEPETQNMKYILDTYTKVRWFIDLHSYAGDVLYSWGSDTDQTTQPYKNFLNSTYDSIRGITSDSTTTRYGEYISAEDLNNIKTAGTRFGNAMSTSTGRTYTVMQSAYLYPTSGASDDYAFSRHVADPTKNKVYSYTVEFGFGNNQASCPFYPTDAQYTSNLQETNAGFIEFLLAAADIGLE</sequence>